<name>A0AAV5AZW8_9FLAO</name>
<feature type="transmembrane region" description="Helical" evidence="1">
    <location>
        <begin position="138"/>
        <end position="158"/>
    </location>
</feature>
<proteinExistence type="predicted"/>
<dbReference type="RefSeq" id="WP_264847365.1">
    <property type="nucleotide sequence ID" value="NZ_BPMA01000053.1"/>
</dbReference>
<evidence type="ECO:0008006" key="6">
    <source>
        <dbReference type="Google" id="ProtNLM"/>
    </source>
</evidence>
<evidence type="ECO:0000313" key="5">
    <source>
        <dbReference type="Proteomes" id="UP001208692"/>
    </source>
</evidence>
<comment type="caution">
    <text evidence="2">The sequence shown here is derived from an EMBL/GenBank/DDBJ whole genome shotgun (WGS) entry which is preliminary data.</text>
</comment>
<gene>
    <name evidence="2" type="ORF">RCZ15_20990</name>
    <name evidence="3" type="ORF">RCZ16_16330</name>
</gene>
<dbReference type="EMBL" id="BQKA01000041">
    <property type="protein sequence ID" value="GJM51126.1"/>
    <property type="molecule type" value="Genomic_DNA"/>
</dbReference>
<evidence type="ECO:0000313" key="4">
    <source>
        <dbReference type="Proteomes" id="UP001207736"/>
    </source>
</evidence>
<dbReference type="Proteomes" id="UP001207736">
    <property type="component" value="Unassembled WGS sequence"/>
</dbReference>
<keyword evidence="1" id="KW-0472">Membrane</keyword>
<keyword evidence="1" id="KW-1133">Transmembrane helix</keyword>
<keyword evidence="5" id="KW-1185">Reference proteome</keyword>
<dbReference type="AlphaFoldDB" id="A0AAV5AZW8"/>
<evidence type="ECO:0000313" key="3">
    <source>
        <dbReference type="EMBL" id="GJM53316.1"/>
    </source>
</evidence>
<reference evidence="2 5" key="1">
    <citation type="submission" date="2021-11" db="EMBL/GenBank/DDBJ databases">
        <title>Draft genome sequence of Capnocytophaga sp. strain KC07075 isolated from cat oral cavity.</title>
        <authorList>
            <person name="Suzuki M."/>
            <person name="Imaoka K."/>
            <person name="Kimura M."/>
            <person name="Morikawa S."/>
            <person name="Maeda K."/>
        </authorList>
    </citation>
    <scope>NUCLEOTIDE SEQUENCE</scope>
    <source>
        <strain evidence="2">KC07075</strain>
        <strain evidence="3 5">KC07079</strain>
    </source>
</reference>
<evidence type="ECO:0000256" key="1">
    <source>
        <dbReference type="SAM" id="Phobius"/>
    </source>
</evidence>
<dbReference type="EMBL" id="BQKB01000033">
    <property type="protein sequence ID" value="GJM53316.1"/>
    <property type="molecule type" value="Genomic_DNA"/>
</dbReference>
<organism evidence="2 4">
    <name type="scientific">Capnocytophaga catalasegens</name>
    <dbReference type="NCBI Taxonomy" id="1004260"/>
    <lineage>
        <taxon>Bacteria</taxon>
        <taxon>Pseudomonadati</taxon>
        <taxon>Bacteroidota</taxon>
        <taxon>Flavobacteriia</taxon>
        <taxon>Flavobacteriales</taxon>
        <taxon>Flavobacteriaceae</taxon>
        <taxon>Capnocytophaga</taxon>
    </lineage>
</organism>
<dbReference type="Proteomes" id="UP001208692">
    <property type="component" value="Unassembled WGS sequence"/>
</dbReference>
<sequence>MKTKNNIFIAVSLFFITVGFALSLGSIASFIAMNIIATKPLLPDDFVIWQRHFITSIMNYATIPGIVLFLCGNGLFLFQKTIRKTDVTLFLLSVIVFVNGMFFIVPTAHKANVFANNQIYLAQHWDTFLEQKTIEDSLGGANLLLLLSYLFVFIYLIIKDKLKI</sequence>
<evidence type="ECO:0000313" key="2">
    <source>
        <dbReference type="EMBL" id="GJM51126.1"/>
    </source>
</evidence>
<accession>A0AAV5AZW8</accession>
<protein>
    <recommendedName>
        <fullName evidence="6">DUF1772 domain-containing protein</fullName>
    </recommendedName>
</protein>
<keyword evidence="1" id="KW-0812">Transmembrane</keyword>
<feature type="transmembrane region" description="Helical" evidence="1">
    <location>
        <begin position="7"/>
        <end position="37"/>
    </location>
</feature>
<feature type="transmembrane region" description="Helical" evidence="1">
    <location>
        <begin position="57"/>
        <end position="77"/>
    </location>
</feature>
<feature type="transmembrane region" description="Helical" evidence="1">
    <location>
        <begin position="89"/>
        <end position="108"/>
    </location>
</feature>